<sequence length="110" mass="12141">MERYEEVRLHDGEDADVVFVHEIVEEGTGRFLKVVDSRSGGAWLPKRSVVLALVDHINRRTTYLNGASPEYPYGKSLYRYDLNAGNGLHHSPIANVGAYIALLIAGGDAE</sequence>
<dbReference type="EMBL" id="MHLB01000055">
    <property type="protein sequence ID" value="OGZ00869.1"/>
    <property type="molecule type" value="Genomic_DNA"/>
</dbReference>
<protein>
    <submittedName>
        <fullName evidence="1">Uncharacterized protein</fullName>
    </submittedName>
</protein>
<gene>
    <name evidence="1" type="ORF">A2946_03855</name>
</gene>
<dbReference type="Proteomes" id="UP000178348">
    <property type="component" value="Unassembled WGS sequence"/>
</dbReference>
<evidence type="ECO:0000313" key="1">
    <source>
        <dbReference type="EMBL" id="OGZ00869.1"/>
    </source>
</evidence>
<organism evidence="1 2">
    <name type="scientific">Candidatus Liptonbacteria bacterium RIFCSPLOWO2_01_FULL_53_13</name>
    <dbReference type="NCBI Taxonomy" id="1798651"/>
    <lineage>
        <taxon>Bacteria</taxon>
        <taxon>Candidatus Liptoniibacteriota</taxon>
    </lineage>
</organism>
<comment type="caution">
    <text evidence="1">The sequence shown here is derived from an EMBL/GenBank/DDBJ whole genome shotgun (WGS) entry which is preliminary data.</text>
</comment>
<dbReference type="AlphaFoldDB" id="A0A1G2CHJ0"/>
<name>A0A1G2CHJ0_9BACT</name>
<reference evidence="1 2" key="1">
    <citation type="journal article" date="2016" name="Nat. Commun.">
        <title>Thousands of microbial genomes shed light on interconnected biogeochemical processes in an aquifer system.</title>
        <authorList>
            <person name="Anantharaman K."/>
            <person name="Brown C.T."/>
            <person name="Hug L.A."/>
            <person name="Sharon I."/>
            <person name="Castelle C.J."/>
            <person name="Probst A.J."/>
            <person name="Thomas B.C."/>
            <person name="Singh A."/>
            <person name="Wilkins M.J."/>
            <person name="Karaoz U."/>
            <person name="Brodie E.L."/>
            <person name="Williams K.H."/>
            <person name="Hubbard S.S."/>
            <person name="Banfield J.F."/>
        </authorList>
    </citation>
    <scope>NUCLEOTIDE SEQUENCE [LARGE SCALE GENOMIC DNA]</scope>
</reference>
<proteinExistence type="predicted"/>
<evidence type="ECO:0000313" key="2">
    <source>
        <dbReference type="Proteomes" id="UP000178348"/>
    </source>
</evidence>
<accession>A0A1G2CHJ0</accession>